<comment type="similarity">
    <text evidence="2">Belongs to the transposase IS30 family.</text>
</comment>
<evidence type="ECO:0000256" key="2">
    <source>
        <dbReference type="ARBA" id="ARBA00006363"/>
    </source>
</evidence>
<dbReference type="PATRIC" id="fig|1441923.3.peg.829"/>
<accession>A0A0M8PJJ4</accession>
<dbReference type="PANTHER" id="PTHR10948">
    <property type="entry name" value="TRANSPOSASE"/>
    <property type="match status" value="1"/>
</dbReference>
<dbReference type="GO" id="GO:0004803">
    <property type="term" value="F:transposase activity"/>
    <property type="evidence" value="ECO:0007669"/>
    <property type="project" value="InterPro"/>
</dbReference>
<keyword evidence="4" id="KW-0238">DNA-binding</keyword>
<evidence type="ECO:0000313" key="7">
    <source>
        <dbReference type="EMBL" id="KOS57596.1"/>
    </source>
</evidence>
<dbReference type="Proteomes" id="UP000037712">
    <property type="component" value="Unassembled WGS sequence"/>
</dbReference>
<dbReference type="PROSITE" id="PS50994">
    <property type="entry name" value="INTEGRASE"/>
    <property type="match status" value="1"/>
</dbReference>
<dbReference type="PROSITE" id="PS01043">
    <property type="entry name" value="TRANSPOSASE_IS30"/>
    <property type="match status" value="1"/>
</dbReference>
<keyword evidence="3" id="KW-0815">Transposition</keyword>
<dbReference type="GO" id="GO:0005829">
    <property type="term" value="C:cytosol"/>
    <property type="evidence" value="ECO:0007669"/>
    <property type="project" value="TreeGrafter"/>
</dbReference>
<evidence type="ECO:0000256" key="1">
    <source>
        <dbReference type="ARBA" id="ARBA00002190"/>
    </source>
</evidence>
<organism evidence="7 8">
    <name type="scientific">Rhodococcus rhodochrous KG-21</name>
    <dbReference type="NCBI Taxonomy" id="1441923"/>
    <lineage>
        <taxon>Bacteria</taxon>
        <taxon>Bacillati</taxon>
        <taxon>Actinomycetota</taxon>
        <taxon>Actinomycetes</taxon>
        <taxon>Mycobacteriales</taxon>
        <taxon>Nocardiaceae</taxon>
        <taxon>Rhodococcus</taxon>
    </lineage>
</organism>
<reference evidence="7 8" key="1">
    <citation type="journal article" date="2015" name="Genome Announc.">
        <title>Draft Genome Sequence of Rhodococcus rhodochrous Strain KG-21, a Soil Isolate from Oil Fields of Krishna-Godavari Basin, India.</title>
        <authorList>
            <person name="Dawar C."/>
            <person name="Aggarwal R.K."/>
        </authorList>
    </citation>
    <scope>NUCLEOTIDE SEQUENCE [LARGE SCALE GENOMIC DNA]</scope>
    <source>
        <strain evidence="7 8">KG-21</strain>
    </source>
</reference>
<evidence type="ECO:0000313" key="8">
    <source>
        <dbReference type="Proteomes" id="UP000037712"/>
    </source>
</evidence>
<dbReference type="InterPro" id="IPR053392">
    <property type="entry name" value="Transposase_IS30-like"/>
</dbReference>
<name>A0A0M8PJJ4_RHORH</name>
<dbReference type="InterPro" id="IPR001598">
    <property type="entry name" value="Transposase_IS30_CS"/>
</dbReference>
<dbReference type="InterPro" id="IPR001584">
    <property type="entry name" value="Integrase_cat-core"/>
</dbReference>
<dbReference type="InterPro" id="IPR051917">
    <property type="entry name" value="Transposase-Integrase"/>
</dbReference>
<evidence type="ECO:0000256" key="4">
    <source>
        <dbReference type="ARBA" id="ARBA00023125"/>
    </source>
</evidence>
<dbReference type="Pfam" id="PF13936">
    <property type="entry name" value="HTH_38"/>
    <property type="match status" value="1"/>
</dbReference>
<dbReference type="InterPro" id="IPR025246">
    <property type="entry name" value="IS30-like_HTH"/>
</dbReference>
<dbReference type="GO" id="GO:0006313">
    <property type="term" value="P:DNA transposition"/>
    <property type="evidence" value="ECO:0007669"/>
    <property type="project" value="InterPro"/>
</dbReference>
<dbReference type="InterPro" id="IPR012337">
    <property type="entry name" value="RNaseH-like_sf"/>
</dbReference>
<evidence type="ECO:0000259" key="6">
    <source>
        <dbReference type="PROSITE" id="PS50994"/>
    </source>
</evidence>
<dbReference type="GO" id="GO:0003677">
    <property type="term" value="F:DNA binding"/>
    <property type="evidence" value="ECO:0007669"/>
    <property type="project" value="UniProtKB-KW"/>
</dbReference>
<evidence type="ECO:0000256" key="5">
    <source>
        <dbReference type="ARBA" id="ARBA00023172"/>
    </source>
</evidence>
<reference evidence="8" key="2">
    <citation type="submission" date="2015-01" db="EMBL/GenBank/DDBJ databases">
        <title>Draft genome sequence of potential hydrocarbon metabolising strain of Rhodococcus rhodochrous.</title>
        <authorList>
            <person name="Aggarwal R.K."/>
            <person name="Dawar C."/>
        </authorList>
    </citation>
    <scope>NUCLEOTIDE SEQUENCE [LARGE SCALE GENOMIC DNA]</scope>
    <source>
        <strain evidence="8">KG-21</strain>
    </source>
</reference>
<proteinExistence type="inferred from homology"/>
<dbReference type="SUPFAM" id="SSF46689">
    <property type="entry name" value="Homeodomain-like"/>
    <property type="match status" value="1"/>
</dbReference>
<dbReference type="InterPro" id="IPR009057">
    <property type="entry name" value="Homeodomain-like_sf"/>
</dbReference>
<dbReference type="SUPFAM" id="SSF53098">
    <property type="entry name" value="Ribonuclease H-like"/>
    <property type="match status" value="1"/>
</dbReference>
<feature type="domain" description="Integrase catalytic" evidence="6">
    <location>
        <begin position="225"/>
        <end position="388"/>
    </location>
</feature>
<evidence type="ECO:0000256" key="3">
    <source>
        <dbReference type="ARBA" id="ARBA00022578"/>
    </source>
</evidence>
<dbReference type="PANTHER" id="PTHR10948:SF23">
    <property type="entry name" value="TRANSPOSASE INSI FOR INSERTION SEQUENCE ELEMENT IS30A-RELATED"/>
    <property type="match status" value="1"/>
</dbReference>
<protein>
    <recommendedName>
        <fullName evidence="6">Integrase catalytic domain-containing protein</fullName>
    </recommendedName>
</protein>
<dbReference type="EMBL" id="AZYO01000004">
    <property type="protein sequence ID" value="KOS57596.1"/>
    <property type="molecule type" value="Genomic_DNA"/>
</dbReference>
<sequence>MGRKGRKRRLELETRYWALLAGGVGSVEACRQLGIGRKTGYRWRAECGGIPPGRLPDEARSTRYLNLLERQRIATLRAAGHSIREVARRLGRSASTVSRELQRNTFPHDRGGYDATLAHARATGRSLRPRRGRLLDDPALRATVQDKLEIEWSPEQIAAWLRTEYPDRPGWHVCHETIYQALYNSGRSGLCRTLTTKLRTRRPLRRRRRRAEERRIRFITPSQSIDKRPAVVETRCRTGDWEGDLIVGRSGRSSIGTLVERRSRYVRLLHLPGGHRAEPFAEALGALFQEIPEQARWTMTWDQGSEMARHDLFGHLFADGVYFAHPASLCLRGTNENTNGLLRQYFPKGTDLSVHDGETLREVEDRLNNRPRKSLGWRTPAQVFAESLAP</sequence>
<comment type="caution">
    <text evidence="7">The sequence shown here is derived from an EMBL/GenBank/DDBJ whole genome shotgun (WGS) entry which is preliminary data.</text>
</comment>
<dbReference type="AlphaFoldDB" id="A0A0M8PJJ4"/>
<dbReference type="Gene3D" id="1.10.10.60">
    <property type="entry name" value="Homeodomain-like"/>
    <property type="match status" value="1"/>
</dbReference>
<dbReference type="RefSeq" id="WP_054371441.1">
    <property type="nucleotide sequence ID" value="NZ_AZYO01000004.1"/>
</dbReference>
<dbReference type="GO" id="GO:0015074">
    <property type="term" value="P:DNA integration"/>
    <property type="evidence" value="ECO:0007669"/>
    <property type="project" value="InterPro"/>
</dbReference>
<keyword evidence="5" id="KW-0233">DNA recombination</keyword>
<comment type="function">
    <text evidence="1">Required for the transposition of the insertion element.</text>
</comment>
<gene>
    <name evidence="7" type="ORF">Z051_03735</name>
</gene>
<dbReference type="NCBIfam" id="NF033563">
    <property type="entry name" value="transpos_IS30"/>
    <property type="match status" value="1"/>
</dbReference>